<gene>
    <name evidence="6" type="ORF">GCM10007383_30710</name>
</gene>
<dbReference type="PANTHER" id="PTHR47959:SF1">
    <property type="entry name" value="ATP-DEPENDENT RNA HELICASE DBPA"/>
    <property type="match status" value="1"/>
</dbReference>
<dbReference type="Proteomes" id="UP000634668">
    <property type="component" value="Unassembled WGS sequence"/>
</dbReference>
<accession>A0A918J3Z5</accession>
<evidence type="ECO:0000256" key="4">
    <source>
        <dbReference type="ARBA" id="ARBA00022840"/>
    </source>
</evidence>
<dbReference type="GO" id="GO:0005829">
    <property type="term" value="C:cytosol"/>
    <property type="evidence" value="ECO:0007669"/>
    <property type="project" value="TreeGrafter"/>
</dbReference>
<proteinExistence type="predicted"/>
<dbReference type="GO" id="GO:0005524">
    <property type="term" value="F:ATP binding"/>
    <property type="evidence" value="ECO:0007669"/>
    <property type="project" value="UniProtKB-KW"/>
</dbReference>
<dbReference type="EMBL" id="BMWP01000025">
    <property type="protein sequence ID" value="GGW44186.1"/>
    <property type="molecule type" value="Genomic_DNA"/>
</dbReference>
<evidence type="ECO:0000256" key="1">
    <source>
        <dbReference type="ARBA" id="ARBA00022741"/>
    </source>
</evidence>
<reference evidence="6" key="2">
    <citation type="submission" date="2020-09" db="EMBL/GenBank/DDBJ databases">
        <authorList>
            <person name="Sun Q."/>
            <person name="Kim S."/>
        </authorList>
    </citation>
    <scope>NUCLEOTIDE SEQUENCE</scope>
    <source>
        <strain evidence="6">KCTC 12113</strain>
    </source>
</reference>
<evidence type="ECO:0000259" key="5">
    <source>
        <dbReference type="PROSITE" id="PS51192"/>
    </source>
</evidence>
<dbReference type="GO" id="GO:0016787">
    <property type="term" value="F:hydrolase activity"/>
    <property type="evidence" value="ECO:0007669"/>
    <property type="project" value="UniProtKB-KW"/>
</dbReference>
<dbReference type="Gene3D" id="3.40.50.300">
    <property type="entry name" value="P-loop containing nucleotide triphosphate hydrolases"/>
    <property type="match status" value="1"/>
</dbReference>
<evidence type="ECO:0000313" key="7">
    <source>
        <dbReference type="Proteomes" id="UP000634668"/>
    </source>
</evidence>
<dbReference type="Pfam" id="PF00270">
    <property type="entry name" value="DEAD"/>
    <property type="match status" value="1"/>
</dbReference>
<dbReference type="GO" id="GO:0003676">
    <property type="term" value="F:nucleic acid binding"/>
    <property type="evidence" value="ECO:0007669"/>
    <property type="project" value="InterPro"/>
</dbReference>
<keyword evidence="2" id="KW-0378">Hydrolase</keyword>
<sequence length="227" mass="25760">MVKEPKTVVNLENNIISLKHELNMAFKKLLPQLKEALERIGITSPTKFQKEVLPKIKGGANLFGIAPEGAGKTAAIIIGTLQKLECSAFEEAPRALIFVKDKAAALELEEEFKRIAYRMDLRIYSVYEELHIETQRSEIFAGTDIVIATPKRLNKLFYLNGINLGKLKMLIVDEADFLANAKAFSDLARIPESLDRCQYLIFSAKTHKRIERMRELFMANAQIIEHK</sequence>
<feature type="domain" description="Helicase ATP-binding" evidence="5">
    <location>
        <begin position="53"/>
        <end position="224"/>
    </location>
</feature>
<dbReference type="InterPro" id="IPR014001">
    <property type="entry name" value="Helicase_ATP-bd"/>
</dbReference>
<dbReference type="SMART" id="SM00487">
    <property type="entry name" value="DEXDc"/>
    <property type="match status" value="1"/>
</dbReference>
<reference evidence="6" key="1">
    <citation type="journal article" date="2014" name="Int. J. Syst. Evol. Microbiol.">
        <title>Complete genome sequence of Corynebacterium casei LMG S-19264T (=DSM 44701T), isolated from a smear-ripened cheese.</title>
        <authorList>
            <consortium name="US DOE Joint Genome Institute (JGI-PGF)"/>
            <person name="Walter F."/>
            <person name="Albersmeier A."/>
            <person name="Kalinowski J."/>
            <person name="Ruckert C."/>
        </authorList>
    </citation>
    <scope>NUCLEOTIDE SEQUENCE</scope>
    <source>
        <strain evidence="6">KCTC 12113</strain>
    </source>
</reference>
<dbReference type="PANTHER" id="PTHR47959">
    <property type="entry name" value="ATP-DEPENDENT RNA HELICASE RHLE-RELATED"/>
    <property type="match status" value="1"/>
</dbReference>
<keyword evidence="3" id="KW-0347">Helicase</keyword>
<comment type="caution">
    <text evidence="6">The sequence shown here is derived from an EMBL/GenBank/DDBJ whole genome shotgun (WGS) entry which is preliminary data.</text>
</comment>
<protein>
    <recommendedName>
        <fullName evidence="5">Helicase ATP-binding domain-containing protein</fullName>
    </recommendedName>
</protein>
<evidence type="ECO:0000313" key="6">
    <source>
        <dbReference type="EMBL" id="GGW44186.1"/>
    </source>
</evidence>
<keyword evidence="7" id="KW-1185">Reference proteome</keyword>
<dbReference type="InterPro" id="IPR050079">
    <property type="entry name" value="DEAD_box_RNA_helicase"/>
</dbReference>
<dbReference type="PROSITE" id="PS51192">
    <property type="entry name" value="HELICASE_ATP_BIND_1"/>
    <property type="match status" value="1"/>
</dbReference>
<name>A0A918J3Z5_9FLAO</name>
<keyword evidence="1" id="KW-0547">Nucleotide-binding</keyword>
<dbReference type="AlphaFoldDB" id="A0A918J3Z5"/>
<evidence type="ECO:0000256" key="3">
    <source>
        <dbReference type="ARBA" id="ARBA00022806"/>
    </source>
</evidence>
<dbReference type="SUPFAM" id="SSF52540">
    <property type="entry name" value="P-loop containing nucleoside triphosphate hydrolases"/>
    <property type="match status" value="1"/>
</dbReference>
<evidence type="ECO:0000256" key="2">
    <source>
        <dbReference type="ARBA" id="ARBA00022801"/>
    </source>
</evidence>
<keyword evidence="4" id="KW-0067">ATP-binding</keyword>
<dbReference type="InterPro" id="IPR011545">
    <property type="entry name" value="DEAD/DEAH_box_helicase_dom"/>
</dbReference>
<organism evidence="6 7">
    <name type="scientific">Arenibacter certesii</name>
    <dbReference type="NCBI Taxonomy" id="228955"/>
    <lineage>
        <taxon>Bacteria</taxon>
        <taxon>Pseudomonadati</taxon>
        <taxon>Bacteroidota</taxon>
        <taxon>Flavobacteriia</taxon>
        <taxon>Flavobacteriales</taxon>
        <taxon>Flavobacteriaceae</taxon>
        <taxon>Arenibacter</taxon>
    </lineage>
</organism>
<dbReference type="InterPro" id="IPR027417">
    <property type="entry name" value="P-loop_NTPase"/>
</dbReference>
<dbReference type="GO" id="GO:0003724">
    <property type="term" value="F:RNA helicase activity"/>
    <property type="evidence" value="ECO:0007669"/>
    <property type="project" value="TreeGrafter"/>
</dbReference>